<evidence type="ECO:0000313" key="1">
    <source>
        <dbReference type="EMBL" id="CAF1317438.1"/>
    </source>
</evidence>
<dbReference type="OrthoDB" id="2434546at2759"/>
<feature type="non-terminal residue" evidence="1">
    <location>
        <position position="1"/>
    </location>
</feature>
<dbReference type="EMBL" id="CAJOBC010045893">
    <property type="protein sequence ID" value="CAF4160540.1"/>
    <property type="molecule type" value="Genomic_DNA"/>
</dbReference>
<dbReference type="Proteomes" id="UP000681722">
    <property type="component" value="Unassembled WGS sequence"/>
</dbReference>
<keyword evidence="5" id="KW-1185">Reference proteome</keyword>
<evidence type="ECO:0000313" key="3">
    <source>
        <dbReference type="EMBL" id="CAF4160540.1"/>
    </source>
</evidence>
<gene>
    <name evidence="1" type="ORF">GPM918_LOCUS29304</name>
    <name evidence="2" type="ORF">OVA965_LOCUS42415</name>
    <name evidence="3" type="ORF">SRO942_LOCUS29875</name>
    <name evidence="4" type="ORF">TMI583_LOCUS44324</name>
</gene>
<dbReference type="Proteomes" id="UP000663829">
    <property type="component" value="Unassembled WGS sequence"/>
</dbReference>
<evidence type="ECO:0000313" key="5">
    <source>
        <dbReference type="Proteomes" id="UP000663829"/>
    </source>
</evidence>
<proteinExistence type="predicted"/>
<dbReference type="EMBL" id="CAJNOQ010013244">
    <property type="protein sequence ID" value="CAF1317438.1"/>
    <property type="molecule type" value="Genomic_DNA"/>
</dbReference>
<dbReference type="EMBL" id="CAJOBA010076028">
    <property type="protein sequence ID" value="CAF4418183.1"/>
    <property type="molecule type" value="Genomic_DNA"/>
</dbReference>
<reference evidence="1" key="1">
    <citation type="submission" date="2021-02" db="EMBL/GenBank/DDBJ databases">
        <authorList>
            <person name="Nowell W R."/>
        </authorList>
    </citation>
    <scope>NUCLEOTIDE SEQUENCE</scope>
</reference>
<dbReference type="Proteomes" id="UP000682733">
    <property type="component" value="Unassembled WGS sequence"/>
</dbReference>
<comment type="caution">
    <text evidence="1">The sequence shown here is derived from an EMBL/GenBank/DDBJ whole genome shotgun (WGS) entry which is preliminary data.</text>
</comment>
<dbReference type="Proteomes" id="UP000677228">
    <property type="component" value="Unassembled WGS sequence"/>
</dbReference>
<accession>A0A815FCX7</accession>
<evidence type="ECO:0000313" key="2">
    <source>
        <dbReference type="EMBL" id="CAF1606747.1"/>
    </source>
</evidence>
<dbReference type="EMBL" id="CAJNOK010051985">
    <property type="protein sequence ID" value="CAF1606747.1"/>
    <property type="molecule type" value="Genomic_DNA"/>
</dbReference>
<sequence length="137" mass="15844">DYFDFPPNFRLYAHCAAPYNLAAAYRVSGITVRRPLQQTFGYIRANKLKYGILTNYEKFYLLKREKPSLFISTAIKLSDAQWATTWTLGGKKKVKSFKTRIASQILQLMLYLIGTESFVLSAIVIEKQSDEDRKNNF</sequence>
<evidence type="ECO:0000313" key="4">
    <source>
        <dbReference type="EMBL" id="CAF4418183.1"/>
    </source>
</evidence>
<organism evidence="1 5">
    <name type="scientific">Didymodactylos carnosus</name>
    <dbReference type="NCBI Taxonomy" id="1234261"/>
    <lineage>
        <taxon>Eukaryota</taxon>
        <taxon>Metazoa</taxon>
        <taxon>Spiralia</taxon>
        <taxon>Gnathifera</taxon>
        <taxon>Rotifera</taxon>
        <taxon>Eurotatoria</taxon>
        <taxon>Bdelloidea</taxon>
        <taxon>Philodinida</taxon>
        <taxon>Philodinidae</taxon>
        <taxon>Didymodactylos</taxon>
    </lineage>
</organism>
<name>A0A815FCX7_9BILA</name>
<protein>
    <submittedName>
        <fullName evidence="1">Uncharacterized protein</fullName>
    </submittedName>
</protein>
<dbReference type="AlphaFoldDB" id="A0A815FCX7"/>